<gene>
    <name evidence="1" type="ORF">CYMTET_49497</name>
</gene>
<comment type="caution">
    <text evidence="1">The sequence shown here is derived from an EMBL/GenBank/DDBJ whole genome shotgun (WGS) entry which is preliminary data.</text>
</comment>
<organism evidence="1 2">
    <name type="scientific">Cymbomonas tetramitiformis</name>
    <dbReference type="NCBI Taxonomy" id="36881"/>
    <lineage>
        <taxon>Eukaryota</taxon>
        <taxon>Viridiplantae</taxon>
        <taxon>Chlorophyta</taxon>
        <taxon>Pyramimonadophyceae</taxon>
        <taxon>Pyramimonadales</taxon>
        <taxon>Pyramimonadaceae</taxon>
        <taxon>Cymbomonas</taxon>
    </lineage>
</organism>
<evidence type="ECO:0000313" key="2">
    <source>
        <dbReference type="Proteomes" id="UP001190700"/>
    </source>
</evidence>
<dbReference type="EMBL" id="LGRX02033577">
    <property type="protein sequence ID" value="KAK3240675.1"/>
    <property type="molecule type" value="Genomic_DNA"/>
</dbReference>
<name>A0AAE0BRE0_9CHLO</name>
<reference evidence="1 2" key="1">
    <citation type="journal article" date="2015" name="Genome Biol. Evol.">
        <title>Comparative Genomics of a Bacterivorous Green Alga Reveals Evolutionary Causalities and Consequences of Phago-Mixotrophic Mode of Nutrition.</title>
        <authorList>
            <person name="Burns J.A."/>
            <person name="Paasch A."/>
            <person name="Narechania A."/>
            <person name="Kim E."/>
        </authorList>
    </citation>
    <scope>NUCLEOTIDE SEQUENCE [LARGE SCALE GENOMIC DNA]</scope>
    <source>
        <strain evidence="1 2">PLY_AMNH</strain>
    </source>
</reference>
<dbReference type="Proteomes" id="UP001190700">
    <property type="component" value="Unassembled WGS sequence"/>
</dbReference>
<accession>A0AAE0BRE0</accession>
<protein>
    <submittedName>
        <fullName evidence="1">Uncharacterized protein</fullName>
    </submittedName>
</protein>
<evidence type="ECO:0000313" key="1">
    <source>
        <dbReference type="EMBL" id="KAK3240675.1"/>
    </source>
</evidence>
<keyword evidence="2" id="KW-1185">Reference proteome</keyword>
<proteinExistence type="predicted"/>
<dbReference type="AlphaFoldDB" id="A0AAE0BRE0"/>
<sequence>MASPILASPVWRLSVSAPSCLNPKPATVSRSLKSLPKSQYTGSFARFQVSRQSSSRSGRSSSFQVLSSERCAVCEGSAEVNGKIVGSKTLRSLELLGADGNRRTISEVVGDEEKAVVWAEQQEKLNSAGVAGPIFISIGDAEKLNKFLELNPQVPREKSFVDDSSDFAAYQSAGFGKIGETEVKKVQMAKPELTGQQWFTYARNVMALSPVPKDLKFDFGVRIDRVLRTNRRCQRHGIGYAHAGVAVALTYTFVPKLCMRECARQSSRKHN</sequence>